<comment type="caution">
    <text evidence="1">The sequence shown here is derived from an EMBL/GenBank/DDBJ whole genome shotgun (WGS) entry which is preliminary data.</text>
</comment>
<gene>
    <name evidence="1" type="ORF">PYW08_015839</name>
</gene>
<reference evidence="1" key="1">
    <citation type="submission" date="2023-03" db="EMBL/GenBank/DDBJ databases">
        <title>Chromosome-level genomes of two armyworms, Mythimna separata and Mythimna loreyi, provide insights into the biosynthesis and reception of sex pheromones.</title>
        <authorList>
            <person name="Zhao H."/>
        </authorList>
    </citation>
    <scope>NUCLEOTIDE SEQUENCE</scope>
    <source>
        <strain evidence="1">BeijingLab</strain>
    </source>
</reference>
<proteinExistence type="predicted"/>
<dbReference type="EMBL" id="CM056784">
    <property type="protein sequence ID" value="KAJ8724365.1"/>
    <property type="molecule type" value="Genomic_DNA"/>
</dbReference>
<organism evidence="1 2">
    <name type="scientific">Mythimna loreyi</name>
    <dbReference type="NCBI Taxonomy" id="667449"/>
    <lineage>
        <taxon>Eukaryota</taxon>
        <taxon>Metazoa</taxon>
        <taxon>Ecdysozoa</taxon>
        <taxon>Arthropoda</taxon>
        <taxon>Hexapoda</taxon>
        <taxon>Insecta</taxon>
        <taxon>Pterygota</taxon>
        <taxon>Neoptera</taxon>
        <taxon>Endopterygota</taxon>
        <taxon>Lepidoptera</taxon>
        <taxon>Glossata</taxon>
        <taxon>Ditrysia</taxon>
        <taxon>Noctuoidea</taxon>
        <taxon>Noctuidae</taxon>
        <taxon>Noctuinae</taxon>
        <taxon>Hadenini</taxon>
        <taxon>Mythimna</taxon>
    </lineage>
</organism>
<keyword evidence="2" id="KW-1185">Reference proteome</keyword>
<protein>
    <submittedName>
        <fullName evidence="1">Uncharacterized protein</fullName>
    </submittedName>
</protein>
<name>A0ACC2QSE0_9NEOP</name>
<dbReference type="Proteomes" id="UP001231649">
    <property type="component" value="Chromosome 8"/>
</dbReference>
<sequence>MGGLFSTKKYRSSAGKQTANRMEDSTDILQKGLDVLTKAVEEDKNHNYEEALRFYVQGVMYLLHVGKYYTETESIKNCIKVKCAQYIARIKKIKAYRNKIHGVGLIDNLDILSDSNVLNMVTEIMCMCEDFTEQPEKEKQLISVE</sequence>
<evidence type="ECO:0000313" key="2">
    <source>
        <dbReference type="Proteomes" id="UP001231649"/>
    </source>
</evidence>
<evidence type="ECO:0000313" key="1">
    <source>
        <dbReference type="EMBL" id="KAJ8724365.1"/>
    </source>
</evidence>
<accession>A0ACC2QSE0</accession>